<reference evidence="2 3" key="1">
    <citation type="submission" date="2016-07" db="EMBL/GenBank/DDBJ databases">
        <title>Draft genome of the white-rot fungus Obba rivulosa 3A-2.</title>
        <authorList>
            <consortium name="DOE Joint Genome Institute"/>
            <person name="Miettinen O."/>
            <person name="Riley R."/>
            <person name="Acob R."/>
            <person name="Barry K."/>
            <person name="Cullen D."/>
            <person name="De Vries R."/>
            <person name="Hainaut M."/>
            <person name="Hatakka A."/>
            <person name="Henrissat B."/>
            <person name="Hilden K."/>
            <person name="Kuo R."/>
            <person name="Labutti K."/>
            <person name="Lipzen A."/>
            <person name="Makela M.R."/>
            <person name="Sandor L."/>
            <person name="Spatafora J.W."/>
            <person name="Grigoriev I.V."/>
            <person name="Hibbett D.S."/>
        </authorList>
    </citation>
    <scope>NUCLEOTIDE SEQUENCE [LARGE SCALE GENOMIC DNA]</scope>
    <source>
        <strain evidence="2 3">3A-2</strain>
    </source>
</reference>
<keyword evidence="1" id="KW-0732">Signal</keyword>
<protein>
    <recommendedName>
        <fullName evidence="4">Secreted peptide</fullName>
    </recommendedName>
</protein>
<evidence type="ECO:0000256" key="1">
    <source>
        <dbReference type="SAM" id="SignalP"/>
    </source>
</evidence>
<dbReference type="EMBL" id="KV722646">
    <property type="protein sequence ID" value="OCH84683.1"/>
    <property type="molecule type" value="Genomic_DNA"/>
</dbReference>
<evidence type="ECO:0000313" key="2">
    <source>
        <dbReference type="EMBL" id="OCH84683.1"/>
    </source>
</evidence>
<keyword evidence="3" id="KW-1185">Reference proteome</keyword>
<sequence>MPLVLVALAAILIALWPSTMWCYSCHCIHGAIPATAFMVRHRQFCHAAPILVKSPNVRSHSGYRRSSYHELFTRNDQGSGAV</sequence>
<gene>
    <name evidence="2" type="ORF">OBBRIDRAFT_798881</name>
</gene>
<name>A0A8E2AIC1_9APHY</name>
<accession>A0A8E2AIC1</accession>
<feature type="signal peptide" evidence="1">
    <location>
        <begin position="1"/>
        <end position="22"/>
    </location>
</feature>
<evidence type="ECO:0000313" key="3">
    <source>
        <dbReference type="Proteomes" id="UP000250043"/>
    </source>
</evidence>
<dbReference type="Proteomes" id="UP000250043">
    <property type="component" value="Unassembled WGS sequence"/>
</dbReference>
<organism evidence="2 3">
    <name type="scientific">Obba rivulosa</name>
    <dbReference type="NCBI Taxonomy" id="1052685"/>
    <lineage>
        <taxon>Eukaryota</taxon>
        <taxon>Fungi</taxon>
        <taxon>Dikarya</taxon>
        <taxon>Basidiomycota</taxon>
        <taxon>Agaricomycotina</taxon>
        <taxon>Agaricomycetes</taxon>
        <taxon>Polyporales</taxon>
        <taxon>Gelatoporiaceae</taxon>
        <taxon>Obba</taxon>
    </lineage>
</organism>
<dbReference type="AlphaFoldDB" id="A0A8E2AIC1"/>
<evidence type="ECO:0008006" key="4">
    <source>
        <dbReference type="Google" id="ProtNLM"/>
    </source>
</evidence>
<feature type="chain" id="PRO_5034190634" description="Secreted peptide" evidence="1">
    <location>
        <begin position="23"/>
        <end position="82"/>
    </location>
</feature>
<proteinExistence type="predicted"/>